<dbReference type="PANTHER" id="PTHR10543:SF46">
    <property type="entry name" value="CAROTENOID CLEAVAGE DIOXYGENASE 4, CHLOROPLASTIC-RELATED"/>
    <property type="match status" value="1"/>
</dbReference>
<comment type="caution">
    <text evidence="6">The sequence shown here is derived from an EMBL/GenBank/DDBJ whole genome shotgun (WGS) entry which is preliminary data.</text>
</comment>
<dbReference type="EMBL" id="CACSLK010030875">
    <property type="protein sequence ID" value="CAA0838277.1"/>
    <property type="molecule type" value="Genomic_DNA"/>
</dbReference>
<dbReference type="PANTHER" id="PTHR10543">
    <property type="entry name" value="BETA-CAROTENE DIOXYGENASE"/>
    <property type="match status" value="1"/>
</dbReference>
<evidence type="ECO:0000256" key="4">
    <source>
        <dbReference type="ARBA" id="ARBA00023004"/>
    </source>
</evidence>
<comment type="cofactor">
    <cofactor evidence="5">
        <name>Fe(2+)</name>
        <dbReference type="ChEBI" id="CHEBI:29033"/>
    </cofactor>
    <text evidence="5">Binds 1 Fe(2+) ion per subunit.</text>
</comment>
<evidence type="ECO:0000256" key="5">
    <source>
        <dbReference type="PIRSR" id="PIRSR604294-1"/>
    </source>
</evidence>
<dbReference type="Pfam" id="PF03055">
    <property type="entry name" value="RPE65"/>
    <property type="match status" value="1"/>
</dbReference>
<proteinExistence type="inferred from homology"/>
<evidence type="ECO:0000313" key="6">
    <source>
        <dbReference type="EMBL" id="CAA0838277.1"/>
    </source>
</evidence>
<dbReference type="GO" id="GO:0009570">
    <property type="term" value="C:chloroplast stroma"/>
    <property type="evidence" value="ECO:0007669"/>
    <property type="project" value="TreeGrafter"/>
</dbReference>
<dbReference type="GO" id="GO:0010436">
    <property type="term" value="F:carotenoid dioxygenase activity"/>
    <property type="evidence" value="ECO:0007669"/>
    <property type="project" value="TreeGrafter"/>
</dbReference>
<reference evidence="6" key="1">
    <citation type="submission" date="2019-12" db="EMBL/GenBank/DDBJ databases">
        <authorList>
            <person name="Scholes J."/>
        </authorList>
    </citation>
    <scope>NUCLEOTIDE SEQUENCE</scope>
</reference>
<feature type="binding site" evidence="5">
    <location>
        <position position="364"/>
    </location>
    <ligand>
        <name>Fe cation</name>
        <dbReference type="ChEBI" id="CHEBI:24875"/>
        <note>catalytic</note>
    </ligand>
</feature>
<keyword evidence="3 6" id="KW-0560">Oxidoreductase</keyword>
<dbReference type="AlphaFoldDB" id="A0A9N7NLS6"/>
<keyword evidence="3 6" id="KW-0223">Dioxygenase</keyword>
<protein>
    <submittedName>
        <fullName evidence="6">Probable carotenoid cleavage dioxygenase 4-chloroplastic</fullName>
    </submittedName>
</protein>
<dbReference type="InterPro" id="IPR004294">
    <property type="entry name" value="Carotenoid_Oase"/>
</dbReference>
<organism evidence="6 7">
    <name type="scientific">Striga hermonthica</name>
    <name type="common">Purple witchweed</name>
    <name type="synonym">Buchnera hermonthica</name>
    <dbReference type="NCBI Taxonomy" id="68872"/>
    <lineage>
        <taxon>Eukaryota</taxon>
        <taxon>Viridiplantae</taxon>
        <taxon>Streptophyta</taxon>
        <taxon>Embryophyta</taxon>
        <taxon>Tracheophyta</taxon>
        <taxon>Spermatophyta</taxon>
        <taxon>Magnoliopsida</taxon>
        <taxon>eudicotyledons</taxon>
        <taxon>Gunneridae</taxon>
        <taxon>Pentapetalae</taxon>
        <taxon>asterids</taxon>
        <taxon>lamiids</taxon>
        <taxon>Lamiales</taxon>
        <taxon>Orobanchaceae</taxon>
        <taxon>Buchnereae</taxon>
        <taxon>Striga</taxon>
    </lineage>
</organism>
<dbReference type="GO" id="GO:0016121">
    <property type="term" value="P:carotene catabolic process"/>
    <property type="evidence" value="ECO:0007669"/>
    <property type="project" value="TreeGrafter"/>
</dbReference>
<keyword evidence="4 5" id="KW-0408">Iron</keyword>
<evidence type="ECO:0000256" key="3">
    <source>
        <dbReference type="ARBA" id="ARBA00022964"/>
    </source>
</evidence>
<name>A0A9N7NLS6_STRHE</name>
<feature type="binding site" evidence="5">
    <location>
        <position position="299"/>
    </location>
    <ligand>
        <name>Fe cation</name>
        <dbReference type="ChEBI" id="CHEBI:24875"/>
        <note>catalytic</note>
    </ligand>
</feature>
<sequence length="562" mass="62285">MRMKTKNHNHHHHKAPIIQSSIFQFTTTLMEPMKKLNLKNPTLLDSLDDSISKFLDRQISPSINPTLVLSENDAPVDELPPTQCPTTTGGPLPPCLDGLYIRTGPNPQFLPTSPYYVLDGDGMLHSTRISAGRATFCSRYVHTHKHDVERRAGRPVVPNFFGLCRGRLLAAVARLTVLTARVLSGQFDPKNHGFGPANTNVALLGGRLFAMCESDLPYEVGVTEDGDVKTLGRYNFGNEDDEPFQNMTAHPKVDRETGDVFAYRYDFARPFLTFYRIEGGEKKRKGVPIGSARGCTIAHDFALTGSHAVLVETQIAVNPWWVLGGRPPVRVVPGKSPRLGIIGKYAEDDRDMVWVDSPGFNPLHFANAWEEEGGRGIVEMVATNITQVEHILDDIARAGLKLEKVTVDIETGQVTRRTMSTRFLDLAVVNPAYETKKNRYVYAGEIGSTAVVGVVKLDLSLMDDEKCEDCTVASRQYGPGCYGSEPFFVAREPDNPAAEEDDGYLVTYMHDENIKESKFLVMDAKSPTLDIVAAVRLPQRVPNGFHGVFVPENDLMKVKINN</sequence>
<dbReference type="OrthoDB" id="1069523at2759"/>
<dbReference type="Proteomes" id="UP001153555">
    <property type="component" value="Unassembled WGS sequence"/>
</dbReference>
<keyword evidence="7" id="KW-1185">Reference proteome</keyword>
<evidence type="ECO:0000313" key="7">
    <source>
        <dbReference type="Proteomes" id="UP001153555"/>
    </source>
</evidence>
<accession>A0A9N7NLS6</accession>
<dbReference type="GO" id="GO:0046872">
    <property type="term" value="F:metal ion binding"/>
    <property type="evidence" value="ECO:0007669"/>
    <property type="project" value="UniProtKB-KW"/>
</dbReference>
<evidence type="ECO:0000256" key="1">
    <source>
        <dbReference type="ARBA" id="ARBA00006787"/>
    </source>
</evidence>
<feature type="binding site" evidence="5">
    <location>
        <position position="250"/>
    </location>
    <ligand>
        <name>Fe cation</name>
        <dbReference type="ChEBI" id="CHEBI:24875"/>
        <note>catalytic</note>
    </ligand>
</feature>
<comment type="similarity">
    <text evidence="1">Belongs to the carotenoid oxygenase family.</text>
</comment>
<feature type="binding site" evidence="5">
    <location>
        <position position="546"/>
    </location>
    <ligand>
        <name>Fe cation</name>
        <dbReference type="ChEBI" id="CHEBI:24875"/>
        <note>catalytic</note>
    </ligand>
</feature>
<keyword evidence="2 5" id="KW-0479">Metal-binding</keyword>
<gene>
    <name evidence="6" type="ORF">SHERM_04885</name>
</gene>
<evidence type="ECO:0000256" key="2">
    <source>
        <dbReference type="ARBA" id="ARBA00022723"/>
    </source>
</evidence>